<keyword evidence="2" id="KW-1185">Reference proteome</keyword>
<reference evidence="1 2" key="1">
    <citation type="journal article" date="2021" name="Front. Genet.">
        <title>Chromosome-Level Genome Assembly Reveals Significant Gene Expansion in the Toll and IMD Signaling Pathways of Dendrolimus kikuchii.</title>
        <authorList>
            <person name="Zhou J."/>
            <person name="Wu P."/>
            <person name="Xiong Z."/>
            <person name="Liu N."/>
            <person name="Zhao N."/>
            <person name="Ji M."/>
            <person name="Qiu Y."/>
            <person name="Yang B."/>
        </authorList>
    </citation>
    <scope>NUCLEOTIDE SEQUENCE [LARGE SCALE GENOMIC DNA]</scope>
    <source>
        <strain evidence="1">Ann1</strain>
    </source>
</reference>
<proteinExistence type="predicted"/>
<comment type="caution">
    <text evidence="1">The sequence shown here is derived from an EMBL/GenBank/DDBJ whole genome shotgun (WGS) entry which is preliminary data.</text>
</comment>
<sequence length="243" mass="28182">MGFGQELSAVSLLKLLSFLFWSCLYLWYSAQSPKQSPEWCSRAVTLLHGSVASIVGLIQCGVLNLTPYRLTMKIRPWHYALMVWSWGYFAFDLLWCLVYWTEGALMLCHHTTALLAINIYMQKSHTGCTFACTMALLEITNPLLQTRWFIRNAGFDKTMVFLIIELIYLATFISFRGIIGSYVMYKIVNSDLFDVEEKIISFVFYLVSLAFIYEMLGYVLHRYRTRLEPLKTYLEETGVVLND</sequence>
<name>A0ACC1CVX6_9NEOP</name>
<dbReference type="EMBL" id="CM034401">
    <property type="protein sequence ID" value="KAJ0175422.1"/>
    <property type="molecule type" value="Genomic_DNA"/>
</dbReference>
<evidence type="ECO:0000313" key="1">
    <source>
        <dbReference type="EMBL" id="KAJ0175422.1"/>
    </source>
</evidence>
<dbReference type="Proteomes" id="UP000824533">
    <property type="component" value="Linkage Group LG15"/>
</dbReference>
<protein>
    <submittedName>
        <fullName evidence="1">Uncharacterized protein</fullName>
    </submittedName>
</protein>
<organism evidence="1 2">
    <name type="scientific">Dendrolimus kikuchii</name>
    <dbReference type="NCBI Taxonomy" id="765133"/>
    <lineage>
        <taxon>Eukaryota</taxon>
        <taxon>Metazoa</taxon>
        <taxon>Ecdysozoa</taxon>
        <taxon>Arthropoda</taxon>
        <taxon>Hexapoda</taxon>
        <taxon>Insecta</taxon>
        <taxon>Pterygota</taxon>
        <taxon>Neoptera</taxon>
        <taxon>Endopterygota</taxon>
        <taxon>Lepidoptera</taxon>
        <taxon>Glossata</taxon>
        <taxon>Ditrysia</taxon>
        <taxon>Bombycoidea</taxon>
        <taxon>Lasiocampidae</taxon>
        <taxon>Dendrolimus</taxon>
    </lineage>
</organism>
<evidence type="ECO:0000313" key="2">
    <source>
        <dbReference type="Proteomes" id="UP000824533"/>
    </source>
</evidence>
<accession>A0ACC1CVX6</accession>
<gene>
    <name evidence="1" type="ORF">K1T71_008581</name>
</gene>